<evidence type="ECO:0000259" key="3">
    <source>
        <dbReference type="PROSITE" id="PS50853"/>
    </source>
</evidence>
<dbReference type="InterPro" id="IPR016047">
    <property type="entry name" value="M23ase_b-sheet_dom"/>
</dbReference>
<dbReference type="Pfam" id="PF01551">
    <property type="entry name" value="Peptidase_M23"/>
    <property type="match status" value="1"/>
</dbReference>
<evidence type="ECO:0000256" key="2">
    <source>
        <dbReference type="ARBA" id="ARBA00023326"/>
    </source>
</evidence>
<evidence type="ECO:0000313" key="4">
    <source>
        <dbReference type="EMBL" id="MBB3327128.1"/>
    </source>
</evidence>
<dbReference type="Proteomes" id="UP000565572">
    <property type="component" value="Unassembled WGS sequence"/>
</dbReference>
<dbReference type="CDD" id="cd12797">
    <property type="entry name" value="M23_peptidase"/>
    <property type="match status" value="1"/>
</dbReference>
<dbReference type="SUPFAM" id="SSF49265">
    <property type="entry name" value="Fibronectin type III"/>
    <property type="match status" value="1"/>
</dbReference>
<proteinExistence type="predicted"/>
<dbReference type="PANTHER" id="PTHR21666:SF270">
    <property type="entry name" value="MUREIN HYDROLASE ACTIVATOR ENVC"/>
    <property type="match status" value="1"/>
</dbReference>
<dbReference type="InterPro" id="IPR003961">
    <property type="entry name" value="FN3_dom"/>
</dbReference>
<protein>
    <submittedName>
        <fullName evidence="4">Murein DD-endopeptidase MepM/ murein hydrolase activator NlpD</fullName>
    </submittedName>
</protein>
<comment type="caution">
    <text evidence="4">The sequence shown here is derived from an EMBL/GenBank/DDBJ whole genome shotgun (WGS) entry which is preliminary data.</text>
</comment>
<evidence type="ECO:0000256" key="1">
    <source>
        <dbReference type="ARBA" id="ARBA00023295"/>
    </source>
</evidence>
<gene>
    <name evidence="4" type="ORF">FHX39_002072</name>
</gene>
<dbReference type="GO" id="GO:0016798">
    <property type="term" value="F:hydrolase activity, acting on glycosyl bonds"/>
    <property type="evidence" value="ECO:0007669"/>
    <property type="project" value="UniProtKB-KW"/>
</dbReference>
<name>A0A7W5P753_9ACTN</name>
<evidence type="ECO:0000313" key="5">
    <source>
        <dbReference type="Proteomes" id="UP000565572"/>
    </source>
</evidence>
<dbReference type="InterPro" id="IPR050570">
    <property type="entry name" value="Cell_wall_metabolism_enzyme"/>
</dbReference>
<dbReference type="AlphaFoldDB" id="A0A7W5P753"/>
<accession>A0A7W5P753</accession>
<reference evidence="4 5" key="1">
    <citation type="submission" date="2020-08" db="EMBL/GenBank/DDBJ databases">
        <title>Sequencing the genomes of 1000 actinobacteria strains.</title>
        <authorList>
            <person name="Klenk H.-P."/>
        </authorList>
    </citation>
    <scope>NUCLEOTIDE SEQUENCE [LARGE SCALE GENOMIC DNA]</scope>
    <source>
        <strain evidence="4 5">DSM 11053</strain>
    </source>
</reference>
<keyword evidence="2" id="KW-0624">Polysaccharide degradation</keyword>
<keyword evidence="5" id="KW-1185">Reference proteome</keyword>
<dbReference type="InterPro" id="IPR013783">
    <property type="entry name" value="Ig-like_fold"/>
</dbReference>
<dbReference type="Gene3D" id="2.60.40.10">
    <property type="entry name" value="Immunoglobulins"/>
    <property type="match status" value="1"/>
</dbReference>
<keyword evidence="1" id="KW-0326">Glycosidase</keyword>
<dbReference type="Gene3D" id="2.70.70.10">
    <property type="entry name" value="Glucose Permease (Domain IIA)"/>
    <property type="match status" value="1"/>
</dbReference>
<dbReference type="CDD" id="cd00063">
    <property type="entry name" value="FN3"/>
    <property type="match status" value="2"/>
</dbReference>
<keyword evidence="2" id="KW-0119">Carbohydrate metabolism</keyword>
<dbReference type="GO" id="GO:0000272">
    <property type="term" value="P:polysaccharide catabolic process"/>
    <property type="evidence" value="ECO:0007669"/>
    <property type="project" value="UniProtKB-KW"/>
</dbReference>
<feature type="domain" description="Fibronectin type-III" evidence="3">
    <location>
        <begin position="334"/>
        <end position="430"/>
    </location>
</feature>
<keyword evidence="4" id="KW-0378">Hydrolase</keyword>
<dbReference type="SUPFAM" id="SSF51261">
    <property type="entry name" value="Duplicated hybrid motif"/>
    <property type="match status" value="1"/>
</dbReference>
<dbReference type="InterPro" id="IPR011055">
    <property type="entry name" value="Dup_hybrid_motif"/>
</dbReference>
<dbReference type="PROSITE" id="PS50853">
    <property type="entry name" value="FN3"/>
    <property type="match status" value="1"/>
</dbReference>
<organism evidence="4 5">
    <name type="scientific">Microlunatus antarcticus</name>
    <dbReference type="NCBI Taxonomy" id="53388"/>
    <lineage>
        <taxon>Bacteria</taxon>
        <taxon>Bacillati</taxon>
        <taxon>Actinomycetota</taxon>
        <taxon>Actinomycetes</taxon>
        <taxon>Propionibacteriales</taxon>
        <taxon>Propionibacteriaceae</taxon>
        <taxon>Microlunatus</taxon>
    </lineage>
</organism>
<dbReference type="GO" id="GO:0004222">
    <property type="term" value="F:metalloendopeptidase activity"/>
    <property type="evidence" value="ECO:0007669"/>
    <property type="project" value="TreeGrafter"/>
</dbReference>
<dbReference type="RefSeq" id="WP_183338129.1">
    <property type="nucleotide sequence ID" value="NZ_JACHZG010000001.1"/>
</dbReference>
<dbReference type="EMBL" id="JACHZG010000001">
    <property type="protein sequence ID" value="MBB3327128.1"/>
    <property type="molecule type" value="Genomic_DNA"/>
</dbReference>
<dbReference type="InterPro" id="IPR036116">
    <property type="entry name" value="FN3_sf"/>
</dbReference>
<sequence length="430" mass="46124">MPTTSRPGLVGCLVLVLGVLLVVAPGHPTPDAEGAPPPQVSSDHPYSDPTWFPLRTPARIGCARVGCGTAADHGFDAIDLLGALGDPVHAAGAGIAHVGGDSGGCSTSSEVEAGRWVWIDHGGGVISRYRHLDTITIEEGQLVTPATRIGTMGHSGDLPPCQTTYLHFEVLHDAQSDGQGGERVDLGSLRGCGAQGPLQLPEALGFDSWNAPGLHPAKRFISPTLDDRCVTADRTTTPASPSPRLTRRDRSITVALDVPARDGSWAVDLEIWRPTLKAWRPVSVVTRPAGATSTVFDDVDNDHRYRARVALHQGQGWSRWSGFREVLGAPLAPPVRYLEWKQTTSSTKSYLHYGWSEPDTLGGPVTAYSVARRCATKPTSLGTWKTSTETPSTRFRNIDGLKKAKVCEVRVRATNEVGSGSWSDVRRTTR</sequence>
<dbReference type="PANTHER" id="PTHR21666">
    <property type="entry name" value="PEPTIDASE-RELATED"/>
    <property type="match status" value="1"/>
</dbReference>